<gene>
    <name evidence="2" type="ORF">U9M48_024639</name>
</gene>
<proteinExistence type="predicted"/>
<evidence type="ECO:0000259" key="1">
    <source>
        <dbReference type="Pfam" id="PF07727"/>
    </source>
</evidence>
<dbReference type="SUPFAM" id="SSF56672">
    <property type="entry name" value="DNA/RNA polymerases"/>
    <property type="match status" value="1"/>
</dbReference>
<dbReference type="PANTHER" id="PTHR11439">
    <property type="entry name" value="GAG-POL-RELATED RETROTRANSPOSON"/>
    <property type="match status" value="1"/>
</dbReference>
<dbReference type="InterPro" id="IPR013103">
    <property type="entry name" value="RVT_2"/>
</dbReference>
<accession>A0AAQ3WX73</accession>
<dbReference type="Proteomes" id="UP001341281">
    <property type="component" value="Chromosome 05"/>
</dbReference>
<dbReference type="EMBL" id="CP144749">
    <property type="protein sequence ID" value="WVZ76686.1"/>
    <property type="molecule type" value="Genomic_DNA"/>
</dbReference>
<feature type="domain" description="Reverse transcriptase Ty1/copia-type" evidence="1">
    <location>
        <begin position="23"/>
        <end position="257"/>
    </location>
</feature>
<dbReference type="CDD" id="cd09272">
    <property type="entry name" value="RNase_HI_RT_Ty1"/>
    <property type="match status" value="1"/>
</dbReference>
<keyword evidence="3" id="KW-1185">Reference proteome</keyword>
<protein>
    <recommendedName>
        <fullName evidence="1">Reverse transcriptase Ty1/copia-type domain-containing protein</fullName>
    </recommendedName>
</protein>
<dbReference type="InterPro" id="IPR043502">
    <property type="entry name" value="DNA/RNA_pol_sf"/>
</dbReference>
<evidence type="ECO:0000313" key="3">
    <source>
        <dbReference type="Proteomes" id="UP001341281"/>
    </source>
</evidence>
<dbReference type="PANTHER" id="PTHR11439:SF467">
    <property type="entry name" value="INTEGRASE CATALYTIC DOMAIN-CONTAINING PROTEIN"/>
    <property type="match status" value="1"/>
</dbReference>
<reference evidence="2 3" key="1">
    <citation type="submission" date="2024-02" db="EMBL/GenBank/DDBJ databases">
        <title>High-quality chromosome-scale genome assembly of Pensacola bahiagrass (Paspalum notatum Flugge var. saurae).</title>
        <authorList>
            <person name="Vega J.M."/>
            <person name="Podio M."/>
            <person name="Orjuela J."/>
            <person name="Siena L.A."/>
            <person name="Pessino S.C."/>
            <person name="Combes M.C."/>
            <person name="Mariac C."/>
            <person name="Albertini E."/>
            <person name="Pupilli F."/>
            <person name="Ortiz J.P.A."/>
            <person name="Leblanc O."/>
        </authorList>
    </citation>
    <scope>NUCLEOTIDE SEQUENCE [LARGE SCALE GENOMIC DNA]</scope>
    <source>
        <strain evidence="2">R1</strain>
        <tissue evidence="2">Leaf</tissue>
    </source>
</reference>
<sequence length="466" mass="53542">MRDPHSSRWLAAIEDEMRSMRTNKVWDLEEIPKGVKTVGCKWVYKTKCDSKGNIERHKARLVAKGFTQREGIDYTETFLHVSSKDSFRIIMALVTHYDLELHQMDVKTAFLNGDLYENVFMAQPKGFVVKGKENLGCRLKKSIYGLKQASRQWYLKFDKTIRSFDFKKILRTIAFIQMLYVDDILLASSDMNLLLETKNFLSSNFDMKDLGEASYVLGIEIHRDRKKGVLGLSQKAYIENILKRYSIHKCKASPVPIGDVFRNFQCPKNKYEIDRMKSVPYASAVGGIMYAQVCTRPDLAFTTGMLGRYQKNPRVEHWIAVKKTLRYLQGTKSLVLTYRKSNALEIVGYSDADMARCRDTRKSTLSYIFTLAGGAISLKVVDSIEKPLKLYCDNEPAISYSYNNKSSNATKYIDIKYYVVKEKVQDQTIMLEYTKSEQMLADPLSKVLSPKKFIEHVAGMGLKEDL</sequence>
<evidence type="ECO:0000313" key="2">
    <source>
        <dbReference type="EMBL" id="WVZ76686.1"/>
    </source>
</evidence>
<organism evidence="2 3">
    <name type="scientific">Paspalum notatum var. saurae</name>
    <dbReference type="NCBI Taxonomy" id="547442"/>
    <lineage>
        <taxon>Eukaryota</taxon>
        <taxon>Viridiplantae</taxon>
        <taxon>Streptophyta</taxon>
        <taxon>Embryophyta</taxon>
        <taxon>Tracheophyta</taxon>
        <taxon>Spermatophyta</taxon>
        <taxon>Magnoliopsida</taxon>
        <taxon>Liliopsida</taxon>
        <taxon>Poales</taxon>
        <taxon>Poaceae</taxon>
        <taxon>PACMAD clade</taxon>
        <taxon>Panicoideae</taxon>
        <taxon>Andropogonodae</taxon>
        <taxon>Paspaleae</taxon>
        <taxon>Paspalinae</taxon>
        <taxon>Paspalum</taxon>
    </lineage>
</organism>
<dbReference type="Pfam" id="PF07727">
    <property type="entry name" value="RVT_2"/>
    <property type="match status" value="1"/>
</dbReference>
<dbReference type="AlphaFoldDB" id="A0AAQ3WX73"/>
<name>A0AAQ3WX73_PASNO</name>